<dbReference type="OrthoDB" id="9806592at2"/>
<sequence length="433" mass="47005">MNELQRLREKRAKKVEEAQAIFNKAKGESRSLNAEEVPVYDRLMAEVRSLATDIQRAEEQEELARETAGNTQPINNHNTQEARDLSKYSLLKVVRSMSGGAPLEGIEREMHQQAVAEARALGQDVNGVGIPQMLLSRRDNSITQPTQPEDGSAVKAVDTVRPIIDLARPKSVLRALGATFLTGLVGDVGVPSLSQGAKSTFKGEIETLDKSNQKFKDAKLTPHRMGTWVRRSKQFLAQTSPGVEALLRGDLEKSVVQELERVAINGDGQDNEPLGILNYNDILQLVLGANGAAPDRDTLVLLEALVEGQNLALDSSGYLINVATKAKLKRTKVDAGSGLFLMNSNTELNGYPVQVTTNVPRDLSKGTSASKLSAAIFGDWSQLLIGQWGGLDITVDNITLAKQGQVEIIIQTFHDVLAAQPKAFAAVKDLLTE</sequence>
<dbReference type="InterPro" id="IPR054612">
    <property type="entry name" value="Phage_capsid-like_C"/>
</dbReference>
<evidence type="ECO:0000313" key="5">
    <source>
        <dbReference type="Proteomes" id="UP000317624"/>
    </source>
</evidence>
<dbReference type="AlphaFoldDB" id="A0A558C376"/>
<evidence type="ECO:0000259" key="3">
    <source>
        <dbReference type="Pfam" id="PF05065"/>
    </source>
</evidence>
<dbReference type="Pfam" id="PF05065">
    <property type="entry name" value="Phage_capsid"/>
    <property type="match status" value="1"/>
</dbReference>
<gene>
    <name evidence="4" type="ORF">FNT36_03195</name>
</gene>
<dbReference type="EMBL" id="VMRJ01000001">
    <property type="protein sequence ID" value="TVT43112.1"/>
    <property type="molecule type" value="Genomic_DNA"/>
</dbReference>
<keyword evidence="5" id="KW-1185">Reference proteome</keyword>
<feature type="region of interest" description="Disordered" evidence="2">
    <location>
        <begin position="63"/>
        <end position="82"/>
    </location>
</feature>
<feature type="compositionally biased region" description="Polar residues" evidence="2">
    <location>
        <begin position="68"/>
        <end position="79"/>
    </location>
</feature>
<dbReference type="InterPro" id="IPR024455">
    <property type="entry name" value="Phage_capsid"/>
</dbReference>
<protein>
    <submittedName>
        <fullName evidence="4">Phage major capsid protein</fullName>
    </submittedName>
</protein>
<dbReference type="SUPFAM" id="SSF56563">
    <property type="entry name" value="Major capsid protein gp5"/>
    <property type="match status" value="1"/>
</dbReference>
<evidence type="ECO:0000256" key="1">
    <source>
        <dbReference type="ARBA" id="ARBA00004328"/>
    </source>
</evidence>
<dbReference type="Gene3D" id="3.30.2400.10">
    <property type="entry name" value="Major capsid protein gp5"/>
    <property type="match status" value="1"/>
</dbReference>
<evidence type="ECO:0000313" key="4">
    <source>
        <dbReference type="EMBL" id="TVT43112.1"/>
    </source>
</evidence>
<dbReference type="Proteomes" id="UP000317624">
    <property type="component" value="Unassembled WGS sequence"/>
</dbReference>
<evidence type="ECO:0000256" key="2">
    <source>
        <dbReference type="SAM" id="MobiDB-lite"/>
    </source>
</evidence>
<name>A0A558C376_9BACT</name>
<reference evidence="4 5" key="1">
    <citation type="submission" date="2019-07" db="EMBL/GenBank/DDBJ databases">
        <title>Hymenobacter sp. straun FUR1 Genome sequencing and assembly.</title>
        <authorList>
            <person name="Chhetri G."/>
        </authorList>
    </citation>
    <scope>NUCLEOTIDE SEQUENCE [LARGE SCALE GENOMIC DNA]</scope>
    <source>
        <strain evidence="4 5">Fur1</strain>
    </source>
</reference>
<comment type="subcellular location">
    <subcellularLocation>
        <location evidence="1">Virion</location>
    </subcellularLocation>
</comment>
<organism evidence="4 5">
    <name type="scientific">Hymenobacter setariae</name>
    <dbReference type="NCBI Taxonomy" id="2594794"/>
    <lineage>
        <taxon>Bacteria</taxon>
        <taxon>Pseudomonadati</taxon>
        <taxon>Bacteroidota</taxon>
        <taxon>Cytophagia</taxon>
        <taxon>Cytophagales</taxon>
        <taxon>Hymenobacteraceae</taxon>
        <taxon>Hymenobacter</taxon>
    </lineage>
</organism>
<feature type="domain" description="Phage capsid-like C-terminal" evidence="3">
    <location>
        <begin position="158"/>
        <end position="428"/>
    </location>
</feature>
<comment type="caution">
    <text evidence="4">The sequence shown here is derived from an EMBL/GenBank/DDBJ whole genome shotgun (WGS) entry which is preliminary data.</text>
</comment>
<accession>A0A558C376</accession>
<dbReference type="NCBIfam" id="TIGR01554">
    <property type="entry name" value="major_cap_HK97"/>
    <property type="match status" value="1"/>
</dbReference>
<proteinExistence type="predicted"/>
<dbReference type="RefSeq" id="WP_144844284.1">
    <property type="nucleotide sequence ID" value="NZ_VMRJ01000001.1"/>
</dbReference>